<comment type="caution">
    <text evidence="2">The sequence shown here is derived from an EMBL/GenBank/DDBJ whole genome shotgun (WGS) entry which is preliminary data.</text>
</comment>
<keyword evidence="2" id="KW-0808">Transferase</keyword>
<dbReference type="InterPro" id="IPR016181">
    <property type="entry name" value="Acyl_CoA_acyltransferase"/>
</dbReference>
<dbReference type="AlphaFoldDB" id="A0AAW9JS96"/>
<evidence type="ECO:0000259" key="1">
    <source>
        <dbReference type="PROSITE" id="PS51186"/>
    </source>
</evidence>
<dbReference type="InterPro" id="IPR000182">
    <property type="entry name" value="GNAT_dom"/>
</dbReference>
<dbReference type="CDD" id="cd04301">
    <property type="entry name" value="NAT_SF"/>
    <property type="match status" value="1"/>
</dbReference>
<feature type="domain" description="N-acetyltransferase" evidence="1">
    <location>
        <begin position="6"/>
        <end position="145"/>
    </location>
</feature>
<dbReference type="Gene3D" id="3.40.630.30">
    <property type="match status" value="1"/>
</dbReference>
<dbReference type="GeneID" id="83605787"/>
<protein>
    <submittedName>
        <fullName evidence="2">GNAT family N-acetyltransferase</fullName>
        <ecNumber evidence="2">2.3.1.-</ecNumber>
    </submittedName>
</protein>
<dbReference type="EC" id="2.3.1.-" evidence="2"/>
<accession>A0AAW9JS96</accession>
<proteinExistence type="predicted"/>
<dbReference type="GO" id="GO:0016747">
    <property type="term" value="F:acyltransferase activity, transferring groups other than amino-acyl groups"/>
    <property type="evidence" value="ECO:0007669"/>
    <property type="project" value="InterPro"/>
</dbReference>
<name>A0AAW9JS96_CARML</name>
<sequence length="145" mass="17143">MTWKVKNFNELTTTELFYIYQQRIKIFVVEQNCPYQDIDELDLTSLHVFKQSESGEIMAYGRIIAQDPRLHFGRIIVAQKYRKTGLGKELLSTILKTIEEKFPNREIEIQAQAYLEKFYGSFGFLPISEIYLEDDIPHIDMLRQV</sequence>
<evidence type="ECO:0000313" key="2">
    <source>
        <dbReference type="EMBL" id="MDZ5758169.1"/>
    </source>
</evidence>
<dbReference type="Pfam" id="PF13673">
    <property type="entry name" value="Acetyltransf_10"/>
    <property type="match status" value="1"/>
</dbReference>
<evidence type="ECO:0000313" key="3">
    <source>
        <dbReference type="Proteomes" id="UP001290462"/>
    </source>
</evidence>
<gene>
    <name evidence="2" type="ORF">RAK27_05800</name>
</gene>
<keyword evidence="2" id="KW-0012">Acyltransferase</keyword>
<dbReference type="RefSeq" id="WP_010053039.1">
    <property type="nucleotide sequence ID" value="NZ_BJOJ01000018.1"/>
</dbReference>
<dbReference type="SUPFAM" id="SSF55729">
    <property type="entry name" value="Acyl-CoA N-acyltransferases (Nat)"/>
    <property type="match status" value="1"/>
</dbReference>
<reference evidence="2" key="1">
    <citation type="submission" date="2023-08" db="EMBL/GenBank/DDBJ databases">
        <title>Genomic characterization of piscicolin 126 produced by Carnobacterium maltaromaticum CM22 strain isolated from salmon (Salmo salar).</title>
        <authorList>
            <person name="Gonzalez-Gragera E."/>
            <person name="Garcia-Lopez J.D."/>
            <person name="Teso-Perez C."/>
            <person name="Gimenez-Hernandez I."/>
            <person name="Peralta-Sanchez J.M."/>
            <person name="Valdivia E."/>
            <person name="Montalban-Lopez M."/>
            <person name="Martin-Platero A.M."/>
            <person name="Banos A."/>
            <person name="Martinez-Bueno M."/>
        </authorList>
    </citation>
    <scope>NUCLEOTIDE SEQUENCE</scope>
    <source>
        <strain evidence="2">CM22</strain>
    </source>
</reference>
<organism evidence="2 3">
    <name type="scientific">Carnobacterium maltaromaticum</name>
    <name type="common">Carnobacterium piscicola</name>
    <dbReference type="NCBI Taxonomy" id="2751"/>
    <lineage>
        <taxon>Bacteria</taxon>
        <taxon>Bacillati</taxon>
        <taxon>Bacillota</taxon>
        <taxon>Bacilli</taxon>
        <taxon>Lactobacillales</taxon>
        <taxon>Carnobacteriaceae</taxon>
        <taxon>Carnobacterium</taxon>
    </lineage>
</organism>
<dbReference type="PROSITE" id="PS51186">
    <property type="entry name" value="GNAT"/>
    <property type="match status" value="1"/>
</dbReference>
<dbReference type="EMBL" id="JAVBVO010000003">
    <property type="protein sequence ID" value="MDZ5758169.1"/>
    <property type="molecule type" value="Genomic_DNA"/>
</dbReference>
<dbReference type="Proteomes" id="UP001290462">
    <property type="component" value="Unassembled WGS sequence"/>
</dbReference>